<evidence type="ECO:0008006" key="3">
    <source>
        <dbReference type="Google" id="ProtNLM"/>
    </source>
</evidence>
<evidence type="ECO:0000313" key="2">
    <source>
        <dbReference type="Proteomes" id="UP001597438"/>
    </source>
</evidence>
<dbReference type="Proteomes" id="UP001597438">
    <property type="component" value="Unassembled WGS sequence"/>
</dbReference>
<sequence>MIYRFLTFLGIFLLICGCNHSNSNDDSIYIGGQIQNPETDYIVLSRSNKSFDTLYLNRRNQFGKRYDTLSEGIYAFKHMPESQIMYLEPGDSVLIYVNTIDFDNTLNFSGKGSEKSSFLLDMFLKNQKDNNLILKYYKIPPEDFAVITDSIKEKRIKDLEELSDRADFSEEFFEIARSTIDYEYYDLRERYSLLIHKYYKRLADDFPDSFFKYREDINFSDSKLEDYYVYTNLIDDYLKNKSIQRCTKDENDHPDCFNLNSFKNMARRMELIDSISTLRTLKNEFIDRLAQQSITKAENDNRIDSILQLLKRIEYSKYQEAVDLADMQKSYFKGSSLSEIKITNAQGELTSWGEVINKPTVNYAWSLYSPAHHRWQHKIIRDLRIKYPEIEFNGINLDMGEREEWLRTLETFDYDKASEYQISNRLNSKVSYKKYLNKVLLVNPDGTIAVGDTQFGTPEFEIELQKFIKEQKSHM</sequence>
<keyword evidence="2" id="KW-1185">Reference proteome</keyword>
<protein>
    <recommendedName>
        <fullName evidence="3">Thioredoxin domain-containing protein</fullName>
    </recommendedName>
</protein>
<evidence type="ECO:0000313" key="1">
    <source>
        <dbReference type="EMBL" id="MFD2834400.1"/>
    </source>
</evidence>
<accession>A0ABW5X850</accession>
<dbReference type="PROSITE" id="PS51257">
    <property type="entry name" value="PROKAR_LIPOPROTEIN"/>
    <property type="match status" value="1"/>
</dbReference>
<reference evidence="2" key="1">
    <citation type="journal article" date="2019" name="Int. J. Syst. Evol. Microbiol.">
        <title>The Global Catalogue of Microorganisms (GCM) 10K type strain sequencing project: providing services to taxonomists for standard genome sequencing and annotation.</title>
        <authorList>
            <consortium name="The Broad Institute Genomics Platform"/>
            <consortium name="The Broad Institute Genome Sequencing Center for Infectious Disease"/>
            <person name="Wu L."/>
            <person name="Ma J."/>
        </authorList>
    </citation>
    <scope>NUCLEOTIDE SEQUENCE [LARGE SCALE GENOMIC DNA]</scope>
    <source>
        <strain evidence="2">KCTC 52925</strain>
    </source>
</reference>
<organism evidence="1 2">
    <name type="scientific">Christiangramia antarctica</name>
    <dbReference type="NCBI Taxonomy" id="2058158"/>
    <lineage>
        <taxon>Bacteria</taxon>
        <taxon>Pseudomonadati</taxon>
        <taxon>Bacteroidota</taxon>
        <taxon>Flavobacteriia</taxon>
        <taxon>Flavobacteriales</taxon>
        <taxon>Flavobacteriaceae</taxon>
        <taxon>Christiangramia</taxon>
    </lineage>
</organism>
<dbReference type="EMBL" id="JBHUOJ010000032">
    <property type="protein sequence ID" value="MFD2834400.1"/>
    <property type="molecule type" value="Genomic_DNA"/>
</dbReference>
<dbReference type="RefSeq" id="WP_251738973.1">
    <property type="nucleotide sequence ID" value="NZ_JBHUOJ010000032.1"/>
</dbReference>
<proteinExistence type="predicted"/>
<name>A0ABW5X850_9FLAO</name>
<gene>
    <name evidence="1" type="ORF">ACFSYS_14000</name>
</gene>
<comment type="caution">
    <text evidence="1">The sequence shown here is derived from an EMBL/GenBank/DDBJ whole genome shotgun (WGS) entry which is preliminary data.</text>
</comment>